<dbReference type="Proteomes" id="UP000636793">
    <property type="component" value="Unassembled WGS sequence"/>
</dbReference>
<evidence type="ECO:0000313" key="6">
    <source>
        <dbReference type="EMBL" id="GGB46659.1"/>
    </source>
</evidence>
<evidence type="ECO:0008006" key="8">
    <source>
        <dbReference type="Google" id="ProtNLM"/>
    </source>
</evidence>
<dbReference type="EMBL" id="BMHI01000008">
    <property type="protein sequence ID" value="GGB46659.1"/>
    <property type="molecule type" value="Genomic_DNA"/>
</dbReference>
<evidence type="ECO:0000256" key="4">
    <source>
        <dbReference type="ARBA" id="ARBA00023136"/>
    </source>
</evidence>
<dbReference type="Pfam" id="PF13564">
    <property type="entry name" value="DoxX_2"/>
    <property type="match status" value="1"/>
</dbReference>
<dbReference type="GO" id="GO:0016020">
    <property type="term" value="C:membrane"/>
    <property type="evidence" value="ECO:0007669"/>
    <property type="project" value="UniProtKB-SubCell"/>
</dbReference>
<reference evidence="6" key="2">
    <citation type="submission" date="2020-09" db="EMBL/GenBank/DDBJ databases">
        <authorList>
            <person name="Sun Q."/>
            <person name="Zhou Y."/>
        </authorList>
    </citation>
    <scope>NUCLEOTIDE SEQUENCE</scope>
    <source>
        <strain evidence="6">CGMCC 1.15085</strain>
    </source>
</reference>
<reference evidence="6" key="1">
    <citation type="journal article" date="2014" name="Int. J. Syst. Evol. Microbiol.">
        <title>Complete genome sequence of Corynebacterium casei LMG S-19264T (=DSM 44701T), isolated from a smear-ripened cheese.</title>
        <authorList>
            <consortium name="US DOE Joint Genome Institute (JGI-PGF)"/>
            <person name="Walter F."/>
            <person name="Albersmeier A."/>
            <person name="Kalinowski J."/>
            <person name="Ruckert C."/>
        </authorList>
    </citation>
    <scope>NUCLEOTIDE SEQUENCE</scope>
    <source>
        <strain evidence="6">CGMCC 1.15085</strain>
    </source>
</reference>
<gene>
    <name evidence="6" type="ORF">GCM10011492_42190</name>
</gene>
<comment type="caution">
    <text evidence="6">The sequence shown here is derived from an EMBL/GenBank/DDBJ whole genome shotgun (WGS) entry which is preliminary data.</text>
</comment>
<dbReference type="AlphaFoldDB" id="A0A916X107"/>
<keyword evidence="3 5" id="KW-1133">Transmembrane helix</keyword>
<keyword evidence="4 5" id="KW-0472">Membrane</keyword>
<accession>A0A916X107</accession>
<evidence type="ECO:0000313" key="7">
    <source>
        <dbReference type="Proteomes" id="UP000636793"/>
    </source>
</evidence>
<protein>
    <recommendedName>
        <fullName evidence="8">DoxX family protein</fullName>
    </recommendedName>
</protein>
<feature type="transmembrane region" description="Helical" evidence="5">
    <location>
        <begin position="85"/>
        <end position="101"/>
    </location>
</feature>
<evidence type="ECO:0000256" key="3">
    <source>
        <dbReference type="ARBA" id="ARBA00022989"/>
    </source>
</evidence>
<keyword evidence="7" id="KW-1185">Reference proteome</keyword>
<evidence type="ECO:0000256" key="5">
    <source>
        <dbReference type="SAM" id="Phobius"/>
    </source>
</evidence>
<feature type="transmembrane region" description="Helical" evidence="5">
    <location>
        <begin position="46"/>
        <end position="73"/>
    </location>
</feature>
<proteinExistence type="predicted"/>
<evidence type="ECO:0000256" key="2">
    <source>
        <dbReference type="ARBA" id="ARBA00022692"/>
    </source>
</evidence>
<dbReference type="InterPro" id="IPR032808">
    <property type="entry name" value="DoxX"/>
</dbReference>
<keyword evidence="2 5" id="KW-0812">Transmembrane</keyword>
<organism evidence="6 7">
    <name type="scientific">Flexivirga endophytica</name>
    <dbReference type="NCBI Taxonomy" id="1849103"/>
    <lineage>
        <taxon>Bacteria</taxon>
        <taxon>Bacillati</taxon>
        <taxon>Actinomycetota</taxon>
        <taxon>Actinomycetes</taxon>
        <taxon>Micrococcales</taxon>
        <taxon>Dermacoccaceae</taxon>
        <taxon>Flexivirga</taxon>
    </lineage>
</organism>
<evidence type="ECO:0000256" key="1">
    <source>
        <dbReference type="ARBA" id="ARBA00004141"/>
    </source>
</evidence>
<comment type="subcellular location">
    <subcellularLocation>
        <location evidence="1">Membrane</location>
        <topology evidence="1">Multi-pass membrane protein</topology>
    </subcellularLocation>
</comment>
<sequence>MWIVQLVTALGFLGAAIQKFEAAPSVMRTFDAMGWSTPPRIVLGVLEVVGAVALFVPVLAGVAASGFVALTICASVVQVSTGESVVAPLIMLALTALTAWGRRDSIISLRSTLTTRPNAGMS</sequence>
<name>A0A916X107_9MICO</name>